<gene>
    <name evidence="2" type="ORF">QUG93_13720</name>
</gene>
<feature type="transmembrane region" description="Helical" evidence="1">
    <location>
        <begin position="173"/>
        <end position="197"/>
    </location>
</feature>
<proteinExistence type="predicted"/>
<feature type="transmembrane region" description="Helical" evidence="1">
    <location>
        <begin position="87"/>
        <end position="113"/>
    </location>
</feature>
<evidence type="ECO:0008006" key="4">
    <source>
        <dbReference type="Google" id="ProtNLM"/>
    </source>
</evidence>
<evidence type="ECO:0000313" key="2">
    <source>
        <dbReference type="EMBL" id="MDM7892749.1"/>
    </source>
</evidence>
<dbReference type="RefSeq" id="WP_289474698.1">
    <property type="nucleotide sequence ID" value="NZ_JAUCMN010000010.1"/>
</dbReference>
<protein>
    <recommendedName>
        <fullName evidence="4">DUF2079 domain-containing protein</fullName>
    </recommendedName>
</protein>
<accession>A0ABT7TT18</accession>
<feature type="transmembrane region" description="Helical" evidence="1">
    <location>
        <begin position="384"/>
        <end position="402"/>
    </location>
</feature>
<feature type="transmembrane region" description="Helical" evidence="1">
    <location>
        <begin position="271"/>
        <end position="293"/>
    </location>
</feature>
<organism evidence="2 3">
    <name type="scientific">Curtobacterium caseinilyticum</name>
    <dbReference type="NCBI Taxonomy" id="3055137"/>
    <lineage>
        <taxon>Bacteria</taxon>
        <taxon>Bacillati</taxon>
        <taxon>Actinomycetota</taxon>
        <taxon>Actinomycetes</taxon>
        <taxon>Micrococcales</taxon>
        <taxon>Microbacteriaceae</taxon>
        <taxon>Curtobacterium</taxon>
    </lineage>
</organism>
<feature type="transmembrane region" description="Helical" evidence="1">
    <location>
        <begin position="120"/>
        <end position="138"/>
    </location>
</feature>
<evidence type="ECO:0000256" key="1">
    <source>
        <dbReference type="SAM" id="Phobius"/>
    </source>
</evidence>
<reference evidence="2 3" key="1">
    <citation type="submission" date="2023-06" db="EMBL/GenBank/DDBJ databases">
        <authorList>
            <person name="Feng G."/>
            <person name="Li J."/>
            <person name="Zhu H."/>
        </authorList>
    </citation>
    <scope>NUCLEOTIDE SEQUENCE [LARGE SCALE GENOMIC DNA]</scope>
    <source>
        <strain evidence="2 3">RHCKG28</strain>
    </source>
</reference>
<feature type="transmembrane region" description="Helical" evidence="1">
    <location>
        <begin position="342"/>
        <end position="363"/>
    </location>
</feature>
<feature type="transmembrane region" description="Helical" evidence="1">
    <location>
        <begin position="12"/>
        <end position="32"/>
    </location>
</feature>
<keyword evidence="1" id="KW-0472">Membrane</keyword>
<keyword evidence="1" id="KW-1133">Transmembrane helix</keyword>
<dbReference type="Proteomes" id="UP001236404">
    <property type="component" value="Unassembled WGS sequence"/>
</dbReference>
<keyword evidence="1" id="KW-0812">Transmembrane</keyword>
<keyword evidence="3" id="KW-1185">Reference proteome</keyword>
<dbReference type="EMBL" id="JAUCMN010000010">
    <property type="protein sequence ID" value="MDM7892749.1"/>
    <property type="molecule type" value="Genomic_DNA"/>
</dbReference>
<name>A0ABT7TT18_9MICO</name>
<evidence type="ECO:0000313" key="3">
    <source>
        <dbReference type="Proteomes" id="UP001236404"/>
    </source>
</evidence>
<feature type="transmembrane region" description="Helical" evidence="1">
    <location>
        <begin position="209"/>
        <end position="228"/>
    </location>
</feature>
<comment type="caution">
    <text evidence="2">The sequence shown here is derived from an EMBL/GenBank/DDBJ whole genome shotgun (WGS) entry which is preliminary data.</text>
</comment>
<sequence>MDERRRARTAVGLLRVAAVVGIGAVAALVAAWRLGAVSRGTAWAEDAGLFLRERLALGPVDSLLHPYAGYLHLVPRLLVDVAWAAPVQWYAVTISLGACAVVGSVSSAVVVLARDVVPWWPARTVLALLPALLPLGPYEISGNAANLHWFLLFLSPWLFAHRPRTWWGAGAQAALTALVVLSEVQTVVFLPVLALAWVGRPGTGRRLRALPVTVVALAGAAAQVVTALTTQRDSQPGSPAFTDVVAGWLLQPVAALWRPDVASVVRAVVTHGWSVVLVPAGVLLVLLVAAVVAAPWRTRWFVVALTAVSFGVWWAALLVNGVGELPWAQARQSLAAIPPLRYAAASGLLLLAAAVVAAGALAGRPAPAHDGGAGRRAVSVVVRTAGWGLLGAVLVATLGNAAQGPTRRSDGPVWADQVPAARAACERDPDGTVVIRAAPWNADVPCERLVGR</sequence>
<feature type="transmembrane region" description="Helical" evidence="1">
    <location>
        <begin position="300"/>
        <end position="322"/>
    </location>
</feature>